<keyword evidence="7" id="KW-0238">DNA-binding</keyword>
<evidence type="ECO:0000313" key="10">
    <source>
        <dbReference type="EMBL" id="KAF2239600.1"/>
    </source>
</evidence>
<feature type="compositionally biased region" description="Polar residues" evidence="8">
    <location>
        <begin position="396"/>
        <end position="405"/>
    </location>
</feature>
<keyword evidence="11" id="KW-1185">Reference proteome</keyword>
<comment type="similarity">
    <text evidence="1">Belongs to the ataxin-10 family.</text>
</comment>
<feature type="compositionally biased region" description="Acidic residues" evidence="8">
    <location>
        <begin position="496"/>
        <end position="508"/>
    </location>
</feature>
<feature type="region of interest" description="Disordered" evidence="8">
    <location>
        <begin position="960"/>
        <end position="1049"/>
    </location>
</feature>
<dbReference type="EMBL" id="ML991772">
    <property type="protein sequence ID" value="KAF2239600.1"/>
    <property type="molecule type" value="Genomic_DNA"/>
</dbReference>
<evidence type="ECO:0000256" key="4">
    <source>
        <dbReference type="ARBA" id="ARBA00044746"/>
    </source>
</evidence>
<feature type="compositionally biased region" description="Acidic residues" evidence="8">
    <location>
        <begin position="852"/>
        <end position="862"/>
    </location>
</feature>
<keyword evidence="2" id="KW-0132">Cell division</keyword>
<dbReference type="SUPFAM" id="SSF48371">
    <property type="entry name" value="ARM repeat"/>
    <property type="match status" value="1"/>
</dbReference>
<dbReference type="SUPFAM" id="SSF47095">
    <property type="entry name" value="HMG-box"/>
    <property type="match status" value="1"/>
</dbReference>
<feature type="region of interest" description="Disordered" evidence="8">
    <location>
        <begin position="782"/>
        <end position="862"/>
    </location>
</feature>
<feature type="compositionally biased region" description="Low complexity" evidence="8">
    <location>
        <begin position="464"/>
        <end position="480"/>
    </location>
</feature>
<protein>
    <recommendedName>
        <fullName evidence="5">Ataxin-10 homolog</fullName>
    </recommendedName>
    <alternativeName>
        <fullName evidence="6">Copper transport protein 86</fullName>
    </alternativeName>
</protein>
<dbReference type="InterPro" id="IPR036910">
    <property type="entry name" value="HMG_box_dom_sf"/>
</dbReference>
<feature type="region of interest" description="Disordered" evidence="8">
    <location>
        <begin position="455"/>
        <end position="514"/>
    </location>
</feature>
<feature type="compositionally biased region" description="Low complexity" evidence="8">
    <location>
        <begin position="826"/>
        <end position="838"/>
    </location>
</feature>
<feature type="compositionally biased region" description="Polar residues" evidence="8">
    <location>
        <begin position="653"/>
        <end position="664"/>
    </location>
</feature>
<feature type="region of interest" description="Disordered" evidence="8">
    <location>
        <begin position="396"/>
        <end position="427"/>
    </location>
</feature>
<evidence type="ECO:0000256" key="5">
    <source>
        <dbReference type="ARBA" id="ARBA00044801"/>
    </source>
</evidence>
<name>A0A6A6HQ81_VIRVR</name>
<dbReference type="Gene3D" id="1.25.10.10">
    <property type="entry name" value="Leucine-rich Repeat Variant"/>
    <property type="match status" value="1"/>
</dbReference>
<feature type="region of interest" description="Disordered" evidence="8">
    <location>
        <begin position="653"/>
        <end position="672"/>
    </location>
</feature>
<feature type="compositionally biased region" description="Basic and acidic residues" evidence="8">
    <location>
        <begin position="1032"/>
        <end position="1049"/>
    </location>
</feature>
<feature type="domain" description="HMG box" evidence="9">
    <location>
        <begin position="272"/>
        <end position="323"/>
    </location>
</feature>
<dbReference type="CDD" id="cd00084">
    <property type="entry name" value="HMG-box_SF"/>
    <property type="match status" value="1"/>
</dbReference>
<evidence type="ECO:0000256" key="6">
    <source>
        <dbReference type="ARBA" id="ARBA00044805"/>
    </source>
</evidence>
<sequence>MAAIQTEDSATADRRKKAYVTLIRLALAAWTVQFKIADYVKEATMTFLEQKNCKETLRASSRELEVRKTIGSNEQFWEDTHHLLQAANPSLEKRSFADPNPNALEYGAASGALIAVHAASLVKDLERLNDVTAIARNVLTIGEPAQHLTAAAHVQRQVFKLISTCIRVTARGYDGDAGTSDEEKWQMVVNAYKKLLITSLQFLNNFVAQNDRCKEMLWIDLFDPIDIASETGAPLIGSVPAYTVDYDFATEHLLKLSRDLIAEVPPIDYRNIEKPANPYILYERDMRKSIESSLPKDATENDIRAEGWRRWRSLSEDELKPWELEWISAHYKTLDELSESGDPSTIPKKQDEIAFALYLNRLNLNDKEYTELDPDRLPSYLVDKYTGRLKMDRSLLSTGNANPGQGYTRLVARYDPSNPQPASADDYSVTYSVEDGAKILQEGKDSLMRQIENEPPPVVAPRQAMTMASPASPEASPPTSGHDLGPSDPVDYEPPLSEDEENSEDDYDGLPGEEGRGLLTDVPLILGPSEIDVLPIIIMSSIVGPYSTTQAEGNKDSQKLNKNHAVRCQRLLAYENGRNLLRELLIFVAAWDLREDELYYKLMTKIMEAILLNGLMPLAYDTFKDSRSKDVISPAQAVVIKLLASIFRTRQSPPTTLSKNTSEVGKSRKDAPQPQYPYHVDVVIVKELFIEFRRRIIPRTCGLVFLQGNIRNGRAHPEEFPINLWDMERMYEGVYQYLEFFAVLTEHDVWKRMMIDWEIIGELVTLLKDLDFAIPKGQLSALRRPSSTDLPPPPPTTAQQETPPVQKSPSAPLVAVERPYDPDPTAPSTTPTAATSTSNATYDPDVPLAYPEDVEDPTDEPSDYEWRNLKKITVLVLTSLVWKSRAAQDQVRKHGGIEAVLNCTQHDEHNPYIREHAIMCLRFLLDSNKENQDVVRAMEAQGVVPSEVLDKRGYETWMDEKGRVGLRRKGGDSSSSSSGSSKPKSVATSSPPEQDKAGKPNVGNPRLPAEQAAERILKDMPPSGSAGPAGQTRHDPEKAAALAKLDKNF</sequence>
<dbReference type="Gene3D" id="1.10.30.10">
    <property type="entry name" value="High mobility group box domain"/>
    <property type="match status" value="1"/>
</dbReference>
<dbReference type="GO" id="GO:0051301">
    <property type="term" value="P:cell division"/>
    <property type="evidence" value="ECO:0007669"/>
    <property type="project" value="UniProtKB-KW"/>
</dbReference>
<evidence type="ECO:0000256" key="3">
    <source>
        <dbReference type="ARBA" id="ARBA00023306"/>
    </source>
</evidence>
<keyword evidence="3" id="KW-0131">Cell cycle</keyword>
<gene>
    <name evidence="10" type="ORF">EV356DRAFT_459416</name>
</gene>
<dbReference type="InterPro" id="IPR016024">
    <property type="entry name" value="ARM-type_fold"/>
</dbReference>
<dbReference type="PROSITE" id="PS50118">
    <property type="entry name" value="HMG_BOX_2"/>
    <property type="match status" value="1"/>
</dbReference>
<evidence type="ECO:0000259" key="9">
    <source>
        <dbReference type="PROSITE" id="PS50118"/>
    </source>
</evidence>
<keyword evidence="7" id="KW-0539">Nucleus</keyword>
<evidence type="ECO:0000256" key="1">
    <source>
        <dbReference type="ARBA" id="ARBA00008384"/>
    </source>
</evidence>
<dbReference type="OrthoDB" id="379794at2759"/>
<dbReference type="Proteomes" id="UP000800092">
    <property type="component" value="Unassembled WGS sequence"/>
</dbReference>
<dbReference type="GO" id="GO:0005829">
    <property type="term" value="C:cytosol"/>
    <property type="evidence" value="ECO:0007669"/>
    <property type="project" value="TreeGrafter"/>
</dbReference>
<dbReference type="PANTHER" id="PTHR13255:SF0">
    <property type="entry name" value="ATAXIN-10"/>
    <property type="match status" value="1"/>
</dbReference>
<comment type="function">
    <text evidence="4">May play a role in the regulation of cytokinesis.</text>
</comment>
<dbReference type="PANTHER" id="PTHR13255">
    <property type="entry name" value="ATAXIN-10"/>
    <property type="match status" value="1"/>
</dbReference>
<dbReference type="Pfam" id="PF09759">
    <property type="entry name" value="Atx10homo_assoc"/>
    <property type="match status" value="1"/>
</dbReference>
<evidence type="ECO:0000313" key="11">
    <source>
        <dbReference type="Proteomes" id="UP000800092"/>
    </source>
</evidence>
<feature type="compositionally biased region" description="Low complexity" evidence="8">
    <location>
        <begin position="972"/>
        <end position="992"/>
    </location>
</feature>
<evidence type="ECO:0000256" key="2">
    <source>
        <dbReference type="ARBA" id="ARBA00022618"/>
    </source>
</evidence>
<accession>A0A6A6HQ81</accession>
<organism evidence="10 11">
    <name type="scientific">Viridothelium virens</name>
    <name type="common">Speckled blister lichen</name>
    <name type="synonym">Trypethelium virens</name>
    <dbReference type="NCBI Taxonomy" id="1048519"/>
    <lineage>
        <taxon>Eukaryota</taxon>
        <taxon>Fungi</taxon>
        <taxon>Dikarya</taxon>
        <taxon>Ascomycota</taxon>
        <taxon>Pezizomycotina</taxon>
        <taxon>Dothideomycetes</taxon>
        <taxon>Dothideomycetes incertae sedis</taxon>
        <taxon>Trypetheliales</taxon>
        <taxon>Trypetheliaceae</taxon>
        <taxon>Viridothelium</taxon>
    </lineage>
</organism>
<dbReference type="GO" id="GO:0005634">
    <property type="term" value="C:nucleus"/>
    <property type="evidence" value="ECO:0007669"/>
    <property type="project" value="UniProtKB-UniRule"/>
</dbReference>
<dbReference type="InterPro" id="IPR051374">
    <property type="entry name" value="Ataxin-10/CTR86_families"/>
</dbReference>
<dbReference type="InterPro" id="IPR019156">
    <property type="entry name" value="Ataxin-10_domain"/>
</dbReference>
<proteinExistence type="inferred from homology"/>
<evidence type="ECO:0000256" key="8">
    <source>
        <dbReference type="SAM" id="MobiDB-lite"/>
    </source>
</evidence>
<dbReference type="InterPro" id="IPR011989">
    <property type="entry name" value="ARM-like"/>
</dbReference>
<dbReference type="AlphaFoldDB" id="A0A6A6HQ81"/>
<evidence type="ECO:0000256" key="7">
    <source>
        <dbReference type="PROSITE-ProRule" id="PRU00267"/>
    </source>
</evidence>
<dbReference type="InterPro" id="IPR009071">
    <property type="entry name" value="HMG_box_dom"/>
</dbReference>
<dbReference type="GO" id="GO:0003677">
    <property type="term" value="F:DNA binding"/>
    <property type="evidence" value="ECO:0007669"/>
    <property type="project" value="UniProtKB-UniRule"/>
</dbReference>
<feature type="DNA-binding region" description="HMG box" evidence="7">
    <location>
        <begin position="272"/>
        <end position="323"/>
    </location>
</feature>
<reference evidence="10" key="1">
    <citation type="journal article" date="2020" name="Stud. Mycol.">
        <title>101 Dothideomycetes genomes: a test case for predicting lifestyles and emergence of pathogens.</title>
        <authorList>
            <person name="Haridas S."/>
            <person name="Albert R."/>
            <person name="Binder M."/>
            <person name="Bloem J."/>
            <person name="Labutti K."/>
            <person name="Salamov A."/>
            <person name="Andreopoulos B."/>
            <person name="Baker S."/>
            <person name="Barry K."/>
            <person name="Bills G."/>
            <person name="Bluhm B."/>
            <person name="Cannon C."/>
            <person name="Castanera R."/>
            <person name="Culley D."/>
            <person name="Daum C."/>
            <person name="Ezra D."/>
            <person name="Gonzalez J."/>
            <person name="Henrissat B."/>
            <person name="Kuo A."/>
            <person name="Liang C."/>
            <person name="Lipzen A."/>
            <person name="Lutzoni F."/>
            <person name="Magnuson J."/>
            <person name="Mondo S."/>
            <person name="Nolan M."/>
            <person name="Ohm R."/>
            <person name="Pangilinan J."/>
            <person name="Park H.-J."/>
            <person name="Ramirez L."/>
            <person name="Alfaro M."/>
            <person name="Sun H."/>
            <person name="Tritt A."/>
            <person name="Yoshinaga Y."/>
            <person name="Zwiers L.-H."/>
            <person name="Turgeon B."/>
            <person name="Goodwin S."/>
            <person name="Spatafora J."/>
            <person name="Crous P."/>
            <person name="Grigoriev I."/>
        </authorList>
    </citation>
    <scope>NUCLEOTIDE SEQUENCE</scope>
    <source>
        <strain evidence="10">Tuck. ex Michener</strain>
    </source>
</reference>